<dbReference type="EMBL" id="CM047585">
    <property type="protein sequence ID" value="KAI9910801.1"/>
    <property type="molecule type" value="Genomic_DNA"/>
</dbReference>
<organism evidence="1 2">
    <name type="scientific">Peronosclerospora sorghi</name>
    <dbReference type="NCBI Taxonomy" id="230839"/>
    <lineage>
        <taxon>Eukaryota</taxon>
        <taxon>Sar</taxon>
        <taxon>Stramenopiles</taxon>
        <taxon>Oomycota</taxon>
        <taxon>Peronosporomycetes</taxon>
        <taxon>Peronosporales</taxon>
        <taxon>Peronosporaceae</taxon>
        <taxon>Peronosclerospora</taxon>
    </lineage>
</organism>
<comment type="caution">
    <text evidence="1">The sequence shown here is derived from an EMBL/GenBank/DDBJ whole genome shotgun (WGS) entry which is preliminary data.</text>
</comment>
<sequence>MQYVPENDQFLIALSRGISQLGTYCISKLTSPEQLGWRQLKKFLLDRKEQFEGCFESIDESTSELSIEPSGKITRNLQLCSTNWVKSLSEIFQPNSVNYTLTGTDWVEKNCVVFRPKSAACREVFFVATFDDCGSMEYV</sequence>
<evidence type="ECO:0000313" key="1">
    <source>
        <dbReference type="EMBL" id="KAI9910801.1"/>
    </source>
</evidence>
<dbReference type="Proteomes" id="UP001163321">
    <property type="component" value="Chromosome 6"/>
</dbReference>
<protein>
    <submittedName>
        <fullName evidence="1">Uncharacterized protein</fullName>
    </submittedName>
</protein>
<reference evidence="1 2" key="1">
    <citation type="journal article" date="2022" name="bioRxiv">
        <title>The genome of the oomycete Peronosclerospora sorghi, a cosmopolitan pathogen of maize and sorghum, is inflated with dispersed pseudogenes.</title>
        <authorList>
            <person name="Fletcher K."/>
            <person name="Martin F."/>
            <person name="Isakeit T."/>
            <person name="Cavanaugh K."/>
            <person name="Magill C."/>
            <person name="Michelmore R."/>
        </authorList>
    </citation>
    <scope>NUCLEOTIDE SEQUENCE [LARGE SCALE GENOMIC DNA]</scope>
    <source>
        <strain evidence="1">P6</strain>
    </source>
</reference>
<evidence type="ECO:0000313" key="2">
    <source>
        <dbReference type="Proteomes" id="UP001163321"/>
    </source>
</evidence>
<keyword evidence="2" id="KW-1185">Reference proteome</keyword>
<name>A0ACC0VYH3_9STRA</name>
<proteinExistence type="predicted"/>
<gene>
    <name evidence="1" type="ORF">PsorP6_010698</name>
</gene>
<accession>A0ACC0VYH3</accession>